<evidence type="ECO:0000256" key="4">
    <source>
        <dbReference type="ARBA" id="ARBA00022519"/>
    </source>
</evidence>
<comment type="subcellular location">
    <subcellularLocation>
        <location evidence="1">Cell membrane</location>
        <topology evidence="1">Multi-pass membrane protein</topology>
    </subcellularLocation>
</comment>
<keyword evidence="4" id="KW-0997">Cell inner membrane</keyword>
<feature type="transmembrane region" description="Helical" evidence="9">
    <location>
        <begin position="89"/>
        <end position="116"/>
    </location>
</feature>
<feature type="transmembrane region" description="Helical" evidence="9">
    <location>
        <begin position="13"/>
        <end position="34"/>
    </location>
</feature>
<keyword evidence="11" id="KW-1185">Reference proteome</keyword>
<dbReference type="GO" id="GO:0005886">
    <property type="term" value="C:plasma membrane"/>
    <property type="evidence" value="ECO:0007669"/>
    <property type="project" value="UniProtKB-SubCell"/>
</dbReference>
<comment type="caution">
    <text evidence="10">The sequence shown here is derived from an EMBL/GenBank/DDBJ whole genome shotgun (WGS) entry which is preliminary data.</text>
</comment>
<evidence type="ECO:0000313" key="10">
    <source>
        <dbReference type="EMBL" id="TCO74766.1"/>
    </source>
</evidence>
<accession>A0A4R2KUG2</accession>
<protein>
    <recommendedName>
        <fullName evidence="8">Autoinducer 2 import system permease protein LsrD</fullName>
    </recommendedName>
</protein>
<gene>
    <name evidence="10" type="ORF">EV214_11128</name>
</gene>
<dbReference type="GO" id="GO:0022857">
    <property type="term" value="F:transmembrane transporter activity"/>
    <property type="evidence" value="ECO:0007669"/>
    <property type="project" value="InterPro"/>
</dbReference>
<dbReference type="EMBL" id="SLWV01000011">
    <property type="protein sequence ID" value="TCO74766.1"/>
    <property type="molecule type" value="Genomic_DNA"/>
</dbReference>
<dbReference type="AlphaFoldDB" id="A0A4R2KUG2"/>
<dbReference type="PANTHER" id="PTHR32196:SF71">
    <property type="entry name" value="AUTOINDUCER 2 IMPORT SYSTEM PERMEASE PROTEIN LSRD"/>
    <property type="match status" value="1"/>
</dbReference>
<evidence type="ECO:0000256" key="8">
    <source>
        <dbReference type="ARBA" id="ARBA00039381"/>
    </source>
</evidence>
<keyword evidence="7 9" id="KW-0472">Membrane</keyword>
<dbReference type="RefSeq" id="WP_132245048.1">
    <property type="nucleotide sequence ID" value="NZ_SLWV01000011.1"/>
</dbReference>
<dbReference type="Pfam" id="PF02653">
    <property type="entry name" value="BPD_transp_2"/>
    <property type="match status" value="1"/>
</dbReference>
<evidence type="ECO:0000256" key="3">
    <source>
        <dbReference type="ARBA" id="ARBA00022475"/>
    </source>
</evidence>
<keyword evidence="3" id="KW-1003">Cell membrane</keyword>
<evidence type="ECO:0000256" key="2">
    <source>
        <dbReference type="ARBA" id="ARBA00022448"/>
    </source>
</evidence>
<organism evidence="10 11">
    <name type="scientific">Marinisporobacter balticus</name>
    <dbReference type="NCBI Taxonomy" id="2018667"/>
    <lineage>
        <taxon>Bacteria</taxon>
        <taxon>Bacillati</taxon>
        <taxon>Bacillota</taxon>
        <taxon>Clostridia</taxon>
        <taxon>Peptostreptococcales</taxon>
        <taxon>Thermotaleaceae</taxon>
        <taxon>Marinisporobacter</taxon>
    </lineage>
</organism>
<keyword evidence="6 9" id="KW-1133">Transmembrane helix</keyword>
<dbReference type="OrthoDB" id="9813906at2"/>
<evidence type="ECO:0000256" key="1">
    <source>
        <dbReference type="ARBA" id="ARBA00004651"/>
    </source>
</evidence>
<reference evidence="10 11" key="1">
    <citation type="submission" date="2019-03" db="EMBL/GenBank/DDBJ databases">
        <title>Genomic Encyclopedia of Type Strains, Phase IV (KMG-IV): sequencing the most valuable type-strain genomes for metagenomic binning, comparative biology and taxonomic classification.</title>
        <authorList>
            <person name="Goeker M."/>
        </authorList>
    </citation>
    <scope>NUCLEOTIDE SEQUENCE [LARGE SCALE GENOMIC DNA]</scope>
    <source>
        <strain evidence="10 11">DSM 102940</strain>
    </source>
</reference>
<evidence type="ECO:0000256" key="6">
    <source>
        <dbReference type="ARBA" id="ARBA00022989"/>
    </source>
</evidence>
<sequence>MKKWKAFKGKWELSLVLFLIIEIIMFGLINPRFLKIKVLMNSANDFVTVAIIALFMTLVIITGGIDISMGSVVGLSSVVMGLLWQELGFNIWFALSIAIIVGALCGAFNGFLVGYVGVQAMVATLGTSFLYAGISLVIIGFSGISPAEGITGFPDSFRALGHGKLFGVPSSLIIFGLLIIIAYILLHKTTYGRRVYLTGINKEAAEFSGIKTKLVILSTHMLVGIGAAISGMYITSYLSSSRADHGATLTLSVITAVVLGGTAITGGEGSIVGTALASVIIGLMTLGLQMTGLSTQFVGIGIGLLLVISVAIKSSLGEGNLFSNIKRKIKSNNG</sequence>
<dbReference type="Proteomes" id="UP000294919">
    <property type="component" value="Unassembled WGS sequence"/>
</dbReference>
<feature type="transmembrane region" description="Helical" evidence="9">
    <location>
        <begin position="297"/>
        <end position="316"/>
    </location>
</feature>
<evidence type="ECO:0000256" key="9">
    <source>
        <dbReference type="SAM" id="Phobius"/>
    </source>
</evidence>
<evidence type="ECO:0000256" key="5">
    <source>
        <dbReference type="ARBA" id="ARBA00022692"/>
    </source>
</evidence>
<feature type="transmembrane region" description="Helical" evidence="9">
    <location>
        <begin position="165"/>
        <end position="186"/>
    </location>
</feature>
<dbReference type="InterPro" id="IPR001851">
    <property type="entry name" value="ABC_transp_permease"/>
</dbReference>
<keyword evidence="5 9" id="KW-0812">Transmembrane</keyword>
<evidence type="ECO:0000256" key="7">
    <source>
        <dbReference type="ARBA" id="ARBA00023136"/>
    </source>
</evidence>
<evidence type="ECO:0000313" key="11">
    <source>
        <dbReference type="Proteomes" id="UP000294919"/>
    </source>
</evidence>
<keyword evidence="2" id="KW-0813">Transport</keyword>
<dbReference type="CDD" id="cd06579">
    <property type="entry name" value="TM_PBP1_transp_AraH_like"/>
    <property type="match status" value="1"/>
</dbReference>
<proteinExistence type="predicted"/>
<feature type="transmembrane region" description="Helical" evidence="9">
    <location>
        <begin position="214"/>
        <end position="234"/>
    </location>
</feature>
<name>A0A4R2KUG2_9FIRM</name>
<feature type="transmembrane region" description="Helical" evidence="9">
    <location>
        <begin position="271"/>
        <end position="291"/>
    </location>
</feature>
<feature type="transmembrane region" description="Helical" evidence="9">
    <location>
        <begin position="128"/>
        <end position="145"/>
    </location>
</feature>
<feature type="transmembrane region" description="Helical" evidence="9">
    <location>
        <begin position="46"/>
        <end position="69"/>
    </location>
</feature>
<dbReference type="PANTHER" id="PTHR32196">
    <property type="entry name" value="ABC TRANSPORTER PERMEASE PROTEIN YPHD-RELATED-RELATED"/>
    <property type="match status" value="1"/>
</dbReference>
<feature type="transmembrane region" description="Helical" evidence="9">
    <location>
        <begin position="246"/>
        <end position="264"/>
    </location>
</feature>